<evidence type="ECO:0000313" key="2">
    <source>
        <dbReference type="Proteomes" id="UP000231727"/>
    </source>
</evidence>
<sequence>MTQRSKKYDLEERTFKFAKNCRDFIKNLSRTAANNEYSKQLIRSSASVSANYIEANEALSRKDYFHRVRISRKEVKESKMWLNLIEVDEKLENVRKSLIQEAFELTRIFGSILEKNI</sequence>
<dbReference type="Pfam" id="PF05635">
    <property type="entry name" value="23S_rRNA_IVP"/>
    <property type="match status" value="1"/>
</dbReference>
<dbReference type="AlphaFoldDB" id="A0A2M7TIN1"/>
<dbReference type="Gene3D" id="1.20.1440.60">
    <property type="entry name" value="23S rRNA-intervening sequence"/>
    <property type="match status" value="1"/>
</dbReference>
<dbReference type="SUPFAM" id="SSF158446">
    <property type="entry name" value="IVS-encoded protein-like"/>
    <property type="match status" value="1"/>
</dbReference>
<evidence type="ECO:0000313" key="1">
    <source>
        <dbReference type="EMBL" id="PIZ45908.1"/>
    </source>
</evidence>
<dbReference type="NCBIfam" id="TIGR02436">
    <property type="entry name" value="four helix bundle protein"/>
    <property type="match status" value="1"/>
</dbReference>
<dbReference type="PANTHER" id="PTHR38471">
    <property type="entry name" value="FOUR HELIX BUNDLE PROTEIN"/>
    <property type="match status" value="1"/>
</dbReference>
<gene>
    <name evidence="1" type="ORF">COY30_00995</name>
</gene>
<dbReference type="InterPro" id="IPR012657">
    <property type="entry name" value="23S_rRNA-intervening_sequence"/>
</dbReference>
<accession>A0A2M7TIN1</accession>
<dbReference type="InterPro" id="IPR036583">
    <property type="entry name" value="23S_rRNA_IVS_sf"/>
</dbReference>
<comment type="caution">
    <text evidence="1">The sequence shown here is derived from an EMBL/GenBank/DDBJ whole genome shotgun (WGS) entry which is preliminary data.</text>
</comment>
<protein>
    <submittedName>
        <fullName evidence="1">Four helix bundle protein</fullName>
    </submittedName>
</protein>
<dbReference type="EMBL" id="PFNN01000021">
    <property type="protein sequence ID" value="PIZ45908.1"/>
    <property type="molecule type" value="Genomic_DNA"/>
</dbReference>
<reference evidence="2" key="1">
    <citation type="submission" date="2017-09" db="EMBL/GenBank/DDBJ databases">
        <title>Depth-based differentiation of microbial function through sediment-hosted aquifers and enrichment of novel symbionts in the deep terrestrial subsurface.</title>
        <authorList>
            <person name="Probst A.J."/>
            <person name="Ladd B."/>
            <person name="Jarett J.K."/>
            <person name="Geller-Mcgrath D.E."/>
            <person name="Sieber C.M.K."/>
            <person name="Emerson J.B."/>
            <person name="Anantharaman K."/>
            <person name="Thomas B.C."/>
            <person name="Malmstrom R."/>
            <person name="Stieglmeier M."/>
            <person name="Klingl A."/>
            <person name="Woyke T."/>
            <person name="Ryan C.M."/>
            <person name="Banfield J.F."/>
        </authorList>
    </citation>
    <scope>NUCLEOTIDE SEQUENCE [LARGE SCALE GENOMIC DNA]</scope>
</reference>
<dbReference type="Proteomes" id="UP000231727">
    <property type="component" value="Unassembled WGS sequence"/>
</dbReference>
<organism evidence="1 2">
    <name type="scientific">Candidatus Woesebacteria bacterium CG_4_10_14_0_2_um_filter_44_9</name>
    <dbReference type="NCBI Taxonomy" id="1975055"/>
    <lineage>
        <taxon>Bacteria</taxon>
        <taxon>Candidatus Woeseibacteriota</taxon>
    </lineage>
</organism>
<proteinExistence type="predicted"/>
<dbReference type="PANTHER" id="PTHR38471:SF2">
    <property type="entry name" value="FOUR HELIX BUNDLE PROTEIN"/>
    <property type="match status" value="1"/>
</dbReference>
<name>A0A2M7TIN1_9BACT</name>